<feature type="compositionally biased region" description="Pro residues" evidence="1">
    <location>
        <begin position="119"/>
        <end position="141"/>
    </location>
</feature>
<keyword evidence="2" id="KW-0732">Signal</keyword>
<dbReference type="InterPro" id="IPR022409">
    <property type="entry name" value="PKD/Chitinase_dom"/>
</dbReference>
<feature type="signal peptide" evidence="2">
    <location>
        <begin position="1"/>
        <end position="23"/>
    </location>
</feature>
<keyword evidence="5" id="KW-1185">Reference proteome</keyword>
<dbReference type="SUPFAM" id="SSF49299">
    <property type="entry name" value="PKD domain"/>
    <property type="match status" value="1"/>
</dbReference>
<feature type="domain" description="PKD/Chitinase" evidence="3">
    <location>
        <begin position="29"/>
        <end position="113"/>
    </location>
</feature>
<dbReference type="GO" id="GO:0005975">
    <property type="term" value="P:carbohydrate metabolic process"/>
    <property type="evidence" value="ECO:0007669"/>
    <property type="project" value="UniProtKB-ARBA"/>
</dbReference>
<dbReference type="AlphaFoldDB" id="A0A660LDX3"/>
<evidence type="ECO:0000256" key="1">
    <source>
        <dbReference type="SAM" id="MobiDB-lite"/>
    </source>
</evidence>
<evidence type="ECO:0000256" key="2">
    <source>
        <dbReference type="SAM" id="SignalP"/>
    </source>
</evidence>
<sequence length="876" mass="91019">MRFLPTLLILTLTALVLAPLARAAPPPLTAAFTMTPEAPAPDEPVTFTSTSFAPGGGPIATEWDLDGDGAFDDGRKPTVTHAFGAGTHTVRLEARIAGPTPRTEVATRTFTVAATATPTPSPATTPEPTPVATPEPTPSAPLPQALQGPIGCETLVRSGSFTAQGDCLLPEKLSRIAGKGTQYRSTKPVRVNGITVTPAAGEEVLVKVIDYGKRGVEIGAGTKSGTATFVKQGETITLDSGRIWWLVKGGRFEGVELPAGATLGGLPIVKLTESPKLILGGTELGFMVKMPQQFGAPTSDKPVRVTVGGIRASAAADEGFHFEVEDAALGPIALHKLSIDYDGDDSWKIAADATLPSPAKARVKAGAGIRDGGFDYAEAEARFLGQGLSIIGPVFLKRIKFRVEVTPQESECVPNIGVKPVPAAGPFSIPPAPGLPEPPKTIDYGVPTFALCGEVGLAAGPTVLGVPAIGLDAGLGFAIFDDRPALLRAFGEVKLAGIALYEAAFELHGDGYIEAKGRAKWVWPGVALMEGHLAVELLGTTFNAHGGVEACVLDWCAAGARAVVSNAGAAVCLKIDLGVDTWHPGIGFKWGEVPTIYFGGCELGPYKTRVRAAQAGGPSSVTLPSGLPGAAIAVVGRDAPPTVTLVGPKGERFTTPAGTGVTQSNPFFVVKDPASKTTQILVGRPSAGRWQVVPEPGSSPVIEVKSAEGRETPKVTAKVVRRGGRRVLDYRVTGGGRITFAERGGTAGSILGVAKGARGMLAFDPADGRAERRHIIAIVEQDGLPSTQVAVASYRAPAAKRPGRVRGVKTTRHGGRVRVSWTRDGAPAHVVTVALSDGRRIVRRVDGRARLDIQVVRGLRAKATVRAVARNGMVGR</sequence>
<dbReference type="CDD" id="cd00146">
    <property type="entry name" value="PKD"/>
    <property type="match status" value="1"/>
</dbReference>
<feature type="region of interest" description="Disordered" evidence="1">
    <location>
        <begin position="114"/>
        <end position="142"/>
    </location>
</feature>
<organism evidence="4 5">
    <name type="scientific">Solirubrobacter pauli</name>
    <dbReference type="NCBI Taxonomy" id="166793"/>
    <lineage>
        <taxon>Bacteria</taxon>
        <taxon>Bacillati</taxon>
        <taxon>Actinomycetota</taxon>
        <taxon>Thermoleophilia</taxon>
        <taxon>Solirubrobacterales</taxon>
        <taxon>Solirubrobacteraceae</taxon>
        <taxon>Solirubrobacter</taxon>
    </lineage>
</organism>
<name>A0A660LDX3_9ACTN</name>
<comment type="caution">
    <text evidence="4">The sequence shown here is derived from an EMBL/GenBank/DDBJ whole genome shotgun (WGS) entry which is preliminary data.</text>
</comment>
<evidence type="ECO:0000313" key="4">
    <source>
        <dbReference type="EMBL" id="RKQ92003.1"/>
    </source>
</evidence>
<dbReference type="InterPro" id="IPR013783">
    <property type="entry name" value="Ig-like_fold"/>
</dbReference>
<dbReference type="RefSeq" id="WP_170178963.1">
    <property type="nucleotide sequence ID" value="NZ_RBIL01000001.1"/>
</dbReference>
<gene>
    <name evidence="4" type="ORF">C8N24_1842</name>
</gene>
<proteinExistence type="predicted"/>
<dbReference type="Proteomes" id="UP000278962">
    <property type="component" value="Unassembled WGS sequence"/>
</dbReference>
<protein>
    <submittedName>
        <fullName evidence="4">PKD repeat protein</fullName>
    </submittedName>
</protein>
<accession>A0A660LDX3</accession>
<evidence type="ECO:0000313" key="5">
    <source>
        <dbReference type="Proteomes" id="UP000278962"/>
    </source>
</evidence>
<reference evidence="4 5" key="1">
    <citation type="submission" date="2018-10" db="EMBL/GenBank/DDBJ databases">
        <title>Genomic Encyclopedia of Archaeal and Bacterial Type Strains, Phase II (KMG-II): from individual species to whole genera.</title>
        <authorList>
            <person name="Goeker M."/>
        </authorList>
    </citation>
    <scope>NUCLEOTIDE SEQUENCE [LARGE SCALE GENOMIC DNA]</scope>
    <source>
        <strain evidence="4 5">DSM 14954</strain>
    </source>
</reference>
<evidence type="ECO:0000259" key="3">
    <source>
        <dbReference type="SMART" id="SM00089"/>
    </source>
</evidence>
<dbReference type="SMART" id="SM00089">
    <property type="entry name" value="PKD"/>
    <property type="match status" value="1"/>
</dbReference>
<dbReference type="Gene3D" id="2.60.40.10">
    <property type="entry name" value="Immunoglobulins"/>
    <property type="match status" value="1"/>
</dbReference>
<dbReference type="EMBL" id="RBIL01000001">
    <property type="protein sequence ID" value="RKQ92003.1"/>
    <property type="molecule type" value="Genomic_DNA"/>
</dbReference>
<feature type="chain" id="PRO_5024989265" evidence="2">
    <location>
        <begin position="24"/>
        <end position="876"/>
    </location>
</feature>
<dbReference type="InterPro" id="IPR035986">
    <property type="entry name" value="PKD_dom_sf"/>
</dbReference>